<evidence type="ECO:0000256" key="9">
    <source>
        <dbReference type="ARBA" id="ARBA00023242"/>
    </source>
</evidence>
<evidence type="ECO:0000256" key="7">
    <source>
        <dbReference type="ARBA" id="ARBA00022833"/>
    </source>
</evidence>
<evidence type="ECO:0000259" key="14">
    <source>
        <dbReference type="PROSITE" id="PS50280"/>
    </source>
</evidence>
<keyword evidence="5" id="KW-0479">Metal-binding</keyword>
<dbReference type="GO" id="GO:0008270">
    <property type="term" value="F:zinc ion binding"/>
    <property type="evidence" value="ECO:0007669"/>
    <property type="project" value="UniProtKB-KW"/>
</dbReference>
<evidence type="ECO:0000259" key="13">
    <source>
        <dbReference type="PROSITE" id="PS50016"/>
    </source>
</evidence>
<evidence type="ECO:0000256" key="8">
    <source>
        <dbReference type="ARBA" id="ARBA00022853"/>
    </source>
</evidence>
<evidence type="ECO:0000256" key="6">
    <source>
        <dbReference type="ARBA" id="ARBA00022771"/>
    </source>
</evidence>
<dbReference type="FunFam" id="2.170.270.10:FF:000038">
    <property type="entry name" value="Histone-lysine N-methyltransferase ATXR5"/>
    <property type="match status" value="1"/>
</dbReference>
<dbReference type="GO" id="GO:0005634">
    <property type="term" value="C:nucleus"/>
    <property type="evidence" value="ECO:0007669"/>
    <property type="project" value="UniProtKB-SubCell"/>
</dbReference>
<dbReference type="GO" id="GO:0051726">
    <property type="term" value="P:regulation of cell cycle"/>
    <property type="evidence" value="ECO:0007669"/>
    <property type="project" value="UniProtKB-ARBA"/>
</dbReference>
<dbReference type="InterPro" id="IPR001965">
    <property type="entry name" value="Znf_PHD"/>
</dbReference>
<feature type="domain" description="PHD-type" evidence="13">
    <location>
        <begin position="94"/>
        <end position="144"/>
    </location>
</feature>
<organism evidence="15 16">
    <name type="scientific">Dendrobium nobile</name>
    <name type="common">Orchid</name>
    <dbReference type="NCBI Taxonomy" id="94219"/>
    <lineage>
        <taxon>Eukaryota</taxon>
        <taxon>Viridiplantae</taxon>
        <taxon>Streptophyta</taxon>
        <taxon>Embryophyta</taxon>
        <taxon>Tracheophyta</taxon>
        <taxon>Spermatophyta</taxon>
        <taxon>Magnoliopsida</taxon>
        <taxon>Liliopsida</taxon>
        <taxon>Asparagales</taxon>
        <taxon>Orchidaceae</taxon>
        <taxon>Epidendroideae</taxon>
        <taxon>Malaxideae</taxon>
        <taxon>Dendrobiinae</taxon>
        <taxon>Dendrobium</taxon>
    </lineage>
</organism>
<dbReference type="Proteomes" id="UP000829196">
    <property type="component" value="Unassembled WGS sequence"/>
</dbReference>
<protein>
    <recommendedName>
        <fullName evidence="11">[histone H3]-lysine(27) N-methyltransferase</fullName>
        <ecNumber evidence="11">2.1.1.369</ecNumber>
    </recommendedName>
</protein>
<sequence>MSKPKKTQCNNLQISRPIASPIRRNHQRNREICFGSSLLPTMRMEEGQAVPSNGCVRKRTAAPPPSSERKYKSMEDIMRTAKPASPLTEDYYSDVLCQQCRLGKEEDKIILCDRCDMGYHLYCLRPIVSRVPTGPWFCPSCNDAKTVRTFPLMQKSIANFFRIRKCTNEPPKENCGPWNGGRKRRRRSVFLGSQKKKRRLVSFSPSKDPNQRLVQMASLATALTSLKMEFSNDLTYFPGMAPSSANAAILEKGGMQVLAREDKETVELCRSMYMRGECPPLVVVFDSCEGFTVHADEDIKDMTFISEYTGDVDYLKKREHDDCDSMMTLLLATNPFHSLVICPDKRGNIARFISGINNHTPEGMKKQNIKCVRYDVDGRCRVLLVACRDISRGERLYYDYNGYEQEYPTEYFL</sequence>
<dbReference type="Gene3D" id="3.30.40.10">
    <property type="entry name" value="Zinc/RING finger domain, C3HC4 (zinc finger)"/>
    <property type="match status" value="1"/>
</dbReference>
<dbReference type="InterPro" id="IPR053114">
    <property type="entry name" value="ATXR5/ATXR6"/>
</dbReference>
<dbReference type="OrthoDB" id="336088at2759"/>
<dbReference type="GO" id="GO:0032259">
    <property type="term" value="P:methylation"/>
    <property type="evidence" value="ECO:0007669"/>
    <property type="project" value="UniProtKB-KW"/>
</dbReference>
<evidence type="ECO:0000256" key="5">
    <source>
        <dbReference type="ARBA" id="ARBA00022723"/>
    </source>
</evidence>
<keyword evidence="7" id="KW-0862">Zinc</keyword>
<evidence type="ECO:0000313" key="16">
    <source>
        <dbReference type="Proteomes" id="UP000829196"/>
    </source>
</evidence>
<reference evidence="15" key="1">
    <citation type="journal article" date="2022" name="Front. Genet.">
        <title>Chromosome-Scale Assembly of the Dendrobium nobile Genome Provides Insights Into the Molecular Mechanism of the Biosynthesis of the Medicinal Active Ingredient of Dendrobium.</title>
        <authorList>
            <person name="Xu Q."/>
            <person name="Niu S.-C."/>
            <person name="Li K.-L."/>
            <person name="Zheng P.-J."/>
            <person name="Zhang X.-J."/>
            <person name="Jia Y."/>
            <person name="Liu Y."/>
            <person name="Niu Y.-X."/>
            <person name="Yu L.-H."/>
            <person name="Chen D.-F."/>
            <person name="Zhang G.-Q."/>
        </authorList>
    </citation>
    <scope>NUCLEOTIDE SEQUENCE</scope>
    <source>
        <tissue evidence="15">Leaf</tissue>
    </source>
</reference>
<dbReference type="SUPFAM" id="SSF57903">
    <property type="entry name" value="FYVE/PHD zinc finger"/>
    <property type="match status" value="1"/>
</dbReference>
<comment type="subcellular location">
    <subcellularLocation>
        <location evidence="1">Nucleus</location>
    </subcellularLocation>
</comment>
<evidence type="ECO:0000256" key="10">
    <source>
        <dbReference type="ARBA" id="ARBA00052048"/>
    </source>
</evidence>
<comment type="caution">
    <text evidence="15">The sequence shown here is derived from an EMBL/GenBank/DDBJ whole genome shotgun (WGS) entry which is preliminary data.</text>
</comment>
<dbReference type="SMART" id="SM00249">
    <property type="entry name" value="PHD"/>
    <property type="match status" value="1"/>
</dbReference>
<evidence type="ECO:0000313" key="15">
    <source>
        <dbReference type="EMBL" id="KAI0507736.1"/>
    </source>
</evidence>
<dbReference type="InterPro" id="IPR019786">
    <property type="entry name" value="Zinc_finger_PHD-type_CS"/>
</dbReference>
<keyword evidence="16" id="KW-1185">Reference proteome</keyword>
<keyword evidence="3" id="KW-0808">Transferase</keyword>
<keyword evidence="4" id="KW-0949">S-adenosyl-L-methionine</keyword>
<keyword evidence="2" id="KW-0489">Methyltransferase</keyword>
<keyword evidence="8" id="KW-0156">Chromatin regulator</keyword>
<evidence type="ECO:0000256" key="12">
    <source>
        <dbReference type="PROSITE-ProRule" id="PRU00146"/>
    </source>
</evidence>
<keyword evidence="6 12" id="KW-0863">Zinc-finger</keyword>
<feature type="domain" description="SET" evidence="14">
    <location>
        <begin position="279"/>
        <end position="401"/>
    </location>
</feature>
<dbReference type="InterPro" id="IPR001214">
    <property type="entry name" value="SET_dom"/>
</dbReference>
<dbReference type="AlphaFoldDB" id="A0A8T3BBD6"/>
<dbReference type="GO" id="GO:0006275">
    <property type="term" value="P:regulation of DNA replication"/>
    <property type="evidence" value="ECO:0007669"/>
    <property type="project" value="UniProtKB-ARBA"/>
</dbReference>
<dbReference type="PANTHER" id="PTHR48442:SF1">
    <property type="entry name" value="SET DOMAIN-CONTAINING PROTEIN"/>
    <property type="match status" value="1"/>
</dbReference>
<name>A0A8T3BBD6_DENNO</name>
<dbReference type="InterPro" id="IPR013083">
    <property type="entry name" value="Znf_RING/FYVE/PHD"/>
</dbReference>
<evidence type="ECO:0000256" key="3">
    <source>
        <dbReference type="ARBA" id="ARBA00022679"/>
    </source>
</evidence>
<dbReference type="EMBL" id="JAGYWB010000010">
    <property type="protein sequence ID" value="KAI0507736.1"/>
    <property type="molecule type" value="Genomic_DNA"/>
</dbReference>
<dbReference type="InterPro" id="IPR011011">
    <property type="entry name" value="Znf_FYVE_PHD"/>
</dbReference>
<evidence type="ECO:0000256" key="1">
    <source>
        <dbReference type="ARBA" id="ARBA00004123"/>
    </source>
</evidence>
<dbReference type="Pfam" id="PF00628">
    <property type="entry name" value="PHD"/>
    <property type="match status" value="1"/>
</dbReference>
<dbReference type="InterPro" id="IPR019787">
    <property type="entry name" value="Znf_PHD-finger"/>
</dbReference>
<dbReference type="SMR" id="A0A8T3BBD6"/>
<dbReference type="PROSITE" id="PS01359">
    <property type="entry name" value="ZF_PHD_1"/>
    <property type="match status" value="1"/>
</dbReference>
<dbReference type="Pfam" id="PF00856">
    <property type="entry name" value="SET"/>
    <property type="match status" value="1"/>
</dbReference>
<keyword evidence="9" id="KW-0539">Nucleus</keyword>
<proteinExistence type="predicted"/>
<evidence type="ECO:0000256" key="2">
    <source>
        <dbReference type="ARBA" id="ARBA00022603"/>
    </source>
</evidence>
<dbReference type="InterPro" id="IPR046341">
    <property type="entry name" value="SET_dom_sf"/>
</dbReference>
<dbReference type="EC" id="2.1.1.369" evidence="11"/>
<evidence type="ECO:0000256" key="4">
    <source>
        <dbReference type="ARBA" id="ARBA00022691"/>
    </source>
</evidence>
<dbReference type="PROSITE" id="PS50016">
    <property type="entry name" value="ZF_PHD_2"/>
    <property type="match status" value="1"/>
</dbReference>
<dbReference type="CDD" id="cd15545">
    <property type="entry name" value="PHD_BAZ2A_like"/>
    <property type="match status" value="1"/>
</dbReference>
<dbReference type="SUPFAM" id="SSF82199">
    <property type="entry name" value="SET domain"/>
    <property type="match status" value="1"/>
</dbReference>
<dbReference type="Gene3D" id="2.170.270.10">
    <property type="entry name" value="SET domain"/>
    <property type="match status" value="1"/>
</dbReference>
<dbReference type="PROSITE" id="PS50280">
    <property type="entry name" value="SET"/>
    <property type="match status" value="1"/>
</dbReference>
<dbReference type="PANTHER" id="PTHR48442">
    <property type="entry name" value="SET DOMAIN-CONTAINING PROTEIN"/>
    <property type="match status" value="1"/>
</dbReference>
<comment type="catalytic activity">
    <reaction evidence="10">
        <text>L-lysyl(27)-[histone H3] + S-adenosyl-L-methionine = N(6)-methyl-L-lysyl(27)-[histone H3] + S-adenosyl-L-homocysteine + H(+)</text>
        <dbReference type="Rhea" id="RHEA:60296"/>
        <dbReference type="Rhea" id="RHEA-COMP:15544"/>
        <dbReference type="Rhea" id="RHEA-COMP:15548"/>
        <dbReference type="ChEBI" id="CHEBI:15378"/>
        <dbReference type="ChEBI" id="CHEBI:29969"/>
        <dbReference type="ChEBI" id="CHEBI:57856"/>
        <dbReference type="ChEBI" id="CHEBI:59789"/>
        <dbReference type="ChEBI" id="CHEBI:61929"/>
        <dbReference type="EC" id="2.1.1.369"/>
    </reaction>
</comment>
<evidence type="ECO:0000256" key="11">
    <source>
        <dbReference type="ARBA" id="ARBA00066815"/>
    </source>
</evidence>
<dbReference type="GO" id="GO:0140953">
    <property type="term" value="F:histone H3K27 monomethyltransferase activity"/>
    <property type="evidence" value="ECO:0007669"/>
    <property type="project" value="UniProtKB-EC"/>
</dbReference>
<gene>
    <name evidence="15" type="ORF">KFK09_013864</name>
</gene>
<accession>A0A8T3BBD6</accession>
<dbReference type="CDD" id="cd10539">
    <property type="entry name" value="SET_ATXR5_6-like"/>
    <property type="match status" value="1"/>
</dbReference>